<dbReference type="EMBL" id="LT840184">
    <property type="protein sequence ID" value="SMF92109.1"/>
    <property type="molecule type" value="Genomic_DNA"/>
</dbReference>
<protein>
    <submittedName>
        <fullName evidence="1">Uncharacterized protein</fullName>
    </submittedName>
</protein>
<sequence length="36" mass="4017">MGVPSVSLLMATKQTSPEKSMLSRARLFCSEEYLPQ</sequence>
<dbReference type="AlphaFoldDB" id="A0A1X7HUF2"/>
<accession>A0A1X7HUF2</accession>
<dbReference type="Proteomes" id="UP000192940">
    <property type="component" value="Chromosome I"/>
</dbReference>
<proteinExistence type="predicted"/>
<evidence type="ECO:0000313" key="2">
    <source>
        <dbReference type="Proteomes" id="UP000192940"/>
    </source>
</evidence>
<organism evidence="1 2">
    <name type="scientific">Paenibacillus uliginis N3/975</name>
    <dbReference type="NCBI Taxonomy" id="1313296"/>
    <lineage>
        <taxon>Bacteria</taxon>
        <taxon>Bacillati</taxon>
        <taxon>Bacillota</taxon>
        <taxon>Bacilli</taxon>
        <taxon>Bacillales</taxon>
        <taxon>Paenibacillaceae</taxon>
        <taxon>Paenibacillus</taxon>
    </lineage>
</organism>
<evidence type="ECO:0000313" key="1">
    <source>
        <dbReference type="EMBL" id="SMF92109.1"/>
    </source>
</evidence>
<reference evidence="1 2" key="1">
    <citation type="submission" date="2017-04" db="EMBL/GenBank/DDBJ databases">
        <authorList>
            <person name="Afonso C.L."/>
            <person name="Miller P.J."/>
            <person name="Scott M.A."/>
            <person name="Spackman E."/>
            <person name="Goraichik I."/>
            <person name="Dimitrov K.M."/>
            <person name="Suarez D.L."/>
            <person name="Swayne D.E."/>
        </authorList>
    </citation>
    <scope>NUCLEOTIDE SEQUENCE [LARGE SCALE GENOMIC DNA]</scope>
    <source>
        <strain evidence="1 2">N3/975</strain>
    </source>
</reference>
<name>A0A1X7HUF2_9BACL</name>
<keyword evidence="2" id="KW-1185">Reference proteome</keyword>
<dbReference type="STRING" id="1313296.SAMN05661091_5685"/>
<gene>
    <name evidence="1" type="ORF">SAMN05661091_5685</name>
</gene>